<dbReference type="Gramene" id="Pp3c1_13280V3.1">
    <property type="protein sequence ID" value="PAC:32969988.CDS.1"/>
    <property type="gene ID" value="Pp3c1_13280"/>
</dbReference>
<evidence type="ECO:0000313" key="3">
    <source>
        <dbReference type="Proteomes" id="UP000006727"/>
    </source>
</evidence>
<protein>
    <submittedName>
        <fullName evidence="1 2">Uncharacterized protein</fullName>
    </submittedName>
</protein>
<reference evidence="1 3" key="1">
    <citation type="journal article" date="2008" name="Science">
        <title>The Physcomitrella genome reveals evolutionary insights into the conquest of land by plants.</title>
        <authorList>
            <person name="Rensing S."/>
            <person name="Lang D."/>
            <person name="Zimmer A."/>
            <person name="Terry A."/>
            <person name="Salamov A."/>
            <person name="Shapiro H."/>
            <person name="Nishiyama T."/>
            <person name="Perroud P.-F."/>
            <person name="Lindquist E."/>
            <person name="Kamisugi Y."/>
            <person name="Tanahashi T."/>
            <person name="Sakakibara K."/>
            <person name="Fujita T."/>
            <person name="Oishi K."/>
            <person name="Shin-I T."/>
            <person name="Kuroki Y."/>
            <person name="Toyoda A."/>
            <person name="Suzuki Y."/>
            <person name="Hashimoto A."/>
            <person name="Yamaguchi K."/>
            <person name="Sugano A."/>
            <person name="Kohara Y."/>
            <person name="Fujiyama A."/>
            <person name="Anterola A."/>
            <person name="Aoki S."/>
            <person name="Ashton N."/>
            <person name="Barbazuk W.B."/>
            <person name="Barker E."/>
            <person name="Bennetzen J."/>
            <person name="Bezanilla M."/>
            <person name="Blankenship R."/>
            <person name="Cho S.H."/>
            <person name="Dutcher S."/>
            <person name="Estelle M."/>
            <person name="Fawcett J.A."/>
            <person name="Gundlach H."/>
            <person name="Hanada K."/>
            <person name="Heyl A."/>
            <person name="Hicks K.A."/>
            <person name="Hugh J."/>
            <person name="Lohr M."/>
            <person name="Mayer K."/>
            <person name="Melkozernov A."/>
            <person name="Murata T."/>
            <person name="Nelson D."/>
            <person name="Pils B."/>
            <person name="Prigge M."/>
            <person name="Reiss B."/>
            <person name="Renner T."/>
            <person name="Rombauts S."/>
            <person name="Rushton P."/>
            <person name="Sanderfoot A."/>
            <person name="Schween G."/>
            <person name="Shiu S.-H."/>
            <person name="Stueber K."/>
            <person name="Theodoulou F.L."/>
            <person name="Tu H."/>
            <person name="Van de Peer Y."/>
            <person name="Verrier P.J."/>
            <person name="Waters E."/>
            <person name="Wood A."/>
            <person name="Yang L."/>
            <person name="Cove D."/>
            <person name="Cuming A."/>
            <person name="Hasebe M."/>
            <person name="Lucas S."/>
            <person name="Mishler D.B."/>
            <person name="Reski R."/>
            <person name="Grigoriev I."/>
            <person name="Quatrano R.S."/>
            <person name="Boore J.L."/>
        </authorList>
    </citation>
    <scope>NUCLEOTIDE SEQUENCE [LARGE SCALE GENOMIC DNA]</scope>
    <source>
        <strain evidence="2 3">cv. Gransden 2004</strain>
    </source>
</reference>
<evidence type="ECO:0000313" key="2">
    <source>
        <dbReference type="EnsemblPlants" id="PAC:32969988.CDS.1"/>
    </source>
</evidence>
<evidence type="ECO:0000313" key="1">
    <source>
        <dbReference type="EMBL" id="PNR62186.1"/>
    </source>
</evidence>
<reference evidence="1 3" key="2">
    <citation type="journal article" date="2018" name="Plant J.">
        <title>The Physcomitrella patens chromosome-scale assembly reveals moss genome structure and evolution.</title>
        <authorList>
            <person name="Lang D."/>
            <person name="Ullrich K.K."/>
            <person name="Murat F."/>
            <person name="Fuchs J."/>
            <person name="Jenkins J."/>
            <person name="Haas F.B."/>
            <person name="Piednoel M."/>
            <person name="Gundlach H."/>
            <person name="Van Bel M."/>
            <person name="Meyberg R."/>
            <person name="Vives C."/>
            <person name="Morata J."/>
            <person name="Symeonidi A."/>
            <person name="Hiss M."/>
            <person name="Muchero W."/>
            <person name="Kamisugi Y."/>
            <person name="Saleh O."/>
            <person name="Blanc G."/>
            <person name="Decker E.L."/>
            <person name="van Gessel N."/>
            <person name="Grimwood J."/>
            <person name="Hayes R.D."/>
            <person name="Graham S.W."/>
            <person name="Gunter L.E."/>
            <person name="McDaniel S.F."/>
            <person name="Hoernstein S.N.W."/>
            <person name="Larsson A."/>
            <person name="Li F.W."/>
            <person name="Perroud P.F."/>
            <person name="Phillips J."/>
            <person name="Ranjan P."/>
            <person name="Rokshar D.S."/>
            <person name="Rothfels C.J."/>
            <person name="Schneider L."/>
            <person name="Shu S."/>
            <person name="Stevenson D.W."/>
            <person name="Thummler F."/>
            <person name="Tillich M."/>
            <person name="Villarreal Aguilar J.C."/>
            <person name="Widiez T."/>
            <person name="Wong G.K."/>
            <person name="Wymore A."/>
            <person name="Zhang Y."/>
            <person name="Zimmer A.D."/>
            <person name="Quatrano R.S."/>
            <person name="Mayer K.F.X."/>
            <person name="Goodstein D."/>
            <person name="Casacuberta J.M."/>
            <person name="Vandepoele K."/>
            <person name="Reski R."/>
            <person name="Cuming A.C."/>
            <person name="Tuskan G.A."/>
            <person name="Maumus F."/>
            <person name="Salse J."/>
            <person name="Schmutz J."/>
            <person name="Rensing S.A."/>
        </authorList>
    </citation>
    <scope>NUCLEOTIDE SEQUENCE [LARGE SCALE GENOMIC DNA]</scope>
    <source>
        <strain evidence="2 3">cv. Gransden 2004</strain>
    </source>
</reference>
<name>A0A2K1L827_PHYPA</name>
<dbReference type="InParanoid" id="A0A2K1L827"/>
<organism evidence="1">
    <name type="scientific">Physcomitrium patens</name>
    <name type="common">Spreading-leaved earth moss</name>
    <name type="synonym">Physcomitrella patens</name>
    <dbReference type="NCBI Taxonomy" id="3218"/>
    <lineage>
        <taxon>Eukaryota</taxon>
        <taxon>Viridiplantae</taxon>
        <taxon>Streptophyta</taxon>
        <taxon>Embryophyta</taxon>
        <taxon>Bryophyta</taxon>
        <taxon>Bryophytina</taxon>
        <taxon>Bryopsida</taxon>
        <taxon>Funariidae</taxon>
        <taxon>Funariales</taxon>
        <taxon>Funariaceae</taxon>
        <taxon>Physcomitrium</taxon>
    </lineage>
</organism>
<dbReference type="EMBL" id="ABEU02000001">
    <property type="protein sequence ID" value="PNR62186.1"/>
    <property type="molecule type" value="Genomic_DNA"/>
</dbReference>
<proteinExistence type="predicted"/>
<dbReference type="EnsemblPlants" id="Pp3c1_13280V3.2">
    <property type="protein sequence ID" value="PAC:32969989.CDS.1"/>
    <property type="gene ID" value="Pp3c1_13280"/>
</dbReference>
<sequence length="70" mass="8041">MGLRAWVDGRVEKCDDGCGGYEVVMRSWGMLMEWVSVRWLAWEKRSAVEMGGWEGGRSNAREEDEGRRGM</sequence>
<dbReference type="AlphaFoldDB" id="A0A2K1L827"/>
<gene>
    <name evidence="1" type="ORF">PHYPA_000610</name>
</gene>
<reference evidence="2" key="3">
    <citation type="submission" date="2020-12" db="UniProtKB">
        <authorList>
            <consortium name="EnsemblPlants"/>
        </authorList>
    </citation>
    <scope>IDENTIFICATION</scope>
</reference>
<dbReference type="Gramene" id="Pp3c1_13280V3.2">
    <property type="protein sequence ID" value="PAC:32969989.CDS.1"/>
    <property type="gene ID" value="Pp3c1_13280"/>
</dbReference>
<accession>A0A2K1L827</accession>
<keyword evidence="3" id="KW-1185">Reference proteome</keyword>
<dbReference type="EnsemblPlants" id="Pp3c1_13280V3.1">
    <property type="protein sequence ID" value="PAC:32969988.CDS.1"/>
    <property type="gene ID" value="Pp3c1_13280"/>
</dbReference>
<dbReference type="Proteomes" id="UP000006727">
    <property type="component" value="Chromosome 1"/>
</dbReference>